<evidence type="ECO:0000313" key="1">
    <source>
        <dbReference type="EMBL" id="MBB3666400.1"/>
    </source>
</evidence>
<gene>
    <name evidence="1" type="ORF">FB384_005363</name>
</gene>
<evidence type="ECO:0008006" key="3">
    <source>
        <dbReference type="Google" id="ProtNLM"/>
    </source>
</evidence>
<keyword evidence="2" id="KW-1185">Reference proteome</keyword>
<organism evidence="1 2">
    <name type="scientific">Prauserella sediminis</name>
    <dbReference type="NCBI Taxonomy" id="577680"/>
    <lineage>
        <taxon>Bacteria</taxon>
        <taxon>Bacillati</taxon>
        <taxon>Actinomycetota</taxon>
        <taxon>Actinomycetes</taxon>
        <taxon>Pseudonocardiales</taxon>
        <taxon>Pseudonocardiaceae</taxon>
        <taxon>Prauserella</taxon>
        <taxon>Prauserella salsuginis group</taxon>
    </lineage>
</organism>
<comment type="caution">
    <text evidence="1">The sequence shown here is derived from an EMBL/GenBank/DDBJ whole genome shotgun (WGS) entry which is preliminary data.</text>
</comment>
<dbReference type="RefSeq" id="WP_183787565.1">
    <property type="nucleotide sequence ID" value="NZ_JACIBS010000021.1"/>
</dbReference>
<sequence length="118" mass="12966">MNNDVRRLAADLDKKAARALPAVAAVVAKGANNIKKQMRDEATSQGSYQHFHRTIGYDLRKGGLEAEIGPDKDKMQGPLGNLLYFGTSRSGPVLDIDSAPDAEEPNFHRFLEQVTEEL</sequence>
<accession>A0A839XT68</accession>
<dbReference type="Proteomes" id="UP000564573">
    <property type="component" value="Unassembled WGS sequence"/>
</dbReference>
<protein>
    <recommendedName>
        <fullName evidence="3">HK97 gp10 family phage protein</fullName>
    </recommendedName>
</protein>
<dbReference type="EMBL" id="JACIBS010000021">
    <property type="protein sequence ID" value="MBB3666400.1"/>
    <property type="molecule type" value="Genomic_DNA"/>
</dbReference>
<dbReference type="AlphaFoldDB" id="A0A839XT68"/>
<reference evidence="1 2" key="1">
    <citation type="submission" date="2020-08" db="EMBL/GenBank/DDBJ databases">
        <title>Sequencing the genomes of 1000 actinobacteria strains.</title>
        <authorList>
            <person name="Klenk H.-P."/>
        </authorList>
    </citation>
    <scope>NUCLEOTIDE SEQUENCE [LARGE SCALE GENOMIC DNA]</scope>
    <source>
        <strain evidence="1 2">DSM 45267</strain>
    </source>
</reference>
<evidence type="ECO:0000313" key="2">
    <source>
        <dbReference type="Proteomes" id="UP000564573"/>
    </source>
</evidence>
<name>A0A839XT68_9PSEU</name>
<proteinExistence type="predicted"/>